<protein>
    <submittedName>
        <fullName evidence="1">Uncharacterized protein</fullName>
    </submittedName>
</protein>
<dbReference type="Proteomes" id="UP000094291">
    <property type="component" value="Unassembled WGS sequence"/>
</dbReference>
<reference evidence="1 2" key="1">
    <citation type="submission" date="2016-08" db="EMBL/GenBank/DDBJ databases">
        <authorList>
            <person name="Seilhamer J.J."/>
        </authorList>
    </citation>
    <scope>NUCLEOTIDE SEQUENCE [LARGE SCALE GENOMIC DNA]</scope>
    <source>
        <strain evidence="1 2">PH27A</strain>
    </source>
</reference>
<gene>
    <name evidence="1" type="ORF">BFW38_01125</name>
</gene>
<keyword evidence="2" id="KW-1185">Reference proteome</keyword>
<name>A0A1E2V5S2_9GAMM</name>
<proteinExistence type="predicted"/>
<accession>A0A1E2V5S2</accession>
<dbReference type="STRING" id="197479.BFW38_01125"/>
<dbReference type="EMBL" id="MDTQ01000001">
    <property type="protein sequence ID" value="ODC02348.1"/>
    <property type="molecule type" value="Genomic_DNA"/>
</dbReference>
<comment type="caution">
    <text evidence="1">The sequence shown here is derived from an EMBL/GenBank/DDBJ whole genome shotgun (WGS) entry which is preliminary data.</text>
</comment>
<evidence type="ECO:0000313" key="2">
    <source>
        <dbReference type="Proteomes" id="UP000094291"/>
    </source>
</evidence>
<organism evidence="1 2">
    <name type="scientific">Terasakiispira papahanaumokuakeensis</name>
    <dbReference type="NCBI Taxonomy" id="197479"/>
    <lineage>
        <taxon>Bacteria</taxon>
        <taxon>Pseudomonadati</taxon>
        <taxon>Pseudomonadota</taxon>
        <taxon>Gammaproteobacteria</taxon>
        <taxon>Oceanospirillales</taxon>
        <taxon>Terasakiispira</taxon>
    </lineage>
</organism>
<sequence>MGLCLTRDDGHSPAHGFASDPKRRLFRGLINHLMPIIDQYGLAVRGAPLTFKAGTLHIGEVKANDLNALLCEPFSHCCHERAMHTFARPMSQKECRLAGLASGRE</sequence>
<dbReference type="AlphaFoldDB" id="A0A1E2V5S2"/>
<evidence type="ECO:0000313" key="1">
    <source>
        <dbReference type="EMBL" id="ODC02348.1"/>
    </source>
</evidence>